<dbReference type="Proteomes" id="UP000663929">
    <property type="component" value="Chromosome"/>
</dbReference>
<keyword evidence="3" id="KW-0449">Lipoprotein</keyword>
<dbReference type="InterPro" id="IPR029046">
    <property type="entry name" value="LolA/LolB/LppX"/>
</dbReference>
<sequence>MVPSLRYPISICLILMVCPSFAQVSEAESLAIQAALAKLNRFEVSFKQETYSDFFDPTLAEGTLKVARPGKMRMDYRVGERKALIWDGTTCYEYDSLADSESRTAQEEVKDQPLVRLLLYGDQVSHHFLVTRETVGPGSGKRYLLRPRDGAEYQITIEFNPTWTPTFLDIYFDDGEGTRLWFGDMNTDPKFGADLFVVPPPG</sequence>
<keyword evidence="1 2" id="KW-0732">Signal</keyword>
<evidence type="ECO:0000256" key="1">
    <source>
        <dbReference type="ARBA" id="ARBA00022729"/>
    </source>
</evidence>
<reference evidence="3" key="1">
    <citation type="submission" date="2021-03" db="EMBL/GenBank/DDBJ databases">
        <title>Acanthopleuribacteraceae sp. M133.</title>
        <authorList>
            <person name="Wang G."/>
        </authorList>
    </citation>
    <scope>NUCLEOTIDE SEQUENCE</scope>
    <source>
        <strain evidence="3">M133</strain>
    </source>
</reference>
<organism evidence="3 4">
    <name type="scientific">Sulfidibacter corallicola</name>
    <dbReference type="NCBI Taxonomy" id="2818388"/>
    <lineage>
        <taxon>Bacteria</taxon>
        <taxon>Pseudomonadati</taxon>
        <taxon>Acidobacteriota</taxon>
        <taxon>Holophagae</taxon>
        <taxon>Acanthopleuribacterales</taxon>
        <taxon>Acanthopleuribacteraceae</taxon>
        <taxon>Sulfidibacter</taxon>
    </lineage>
</organism>
<protein>
    <submittedName>
        <fullName evidence="3">Outer membrane lipoprotein carrier protein LolA</fullName>
    </submittedName>
</protein>
<proteinExistence type="predicted"/>
<name>A0A8A4TTA8_SULCO</name>
<dbReference type="Gene3D" id="2.50.20.10">
    <property type="entry name" value="Lipoprotein localisation LolA/LolB/LppX"/>
    <property type="match status" value="1"/>
</dbReference>
<evidence type="ECO:0000313" key="4">
    <source>
        <dbReference type="Proteomes" id="UP000663929"/>
    </source>
</evidence>
<dbReference type="CDD" id="cd16325">
    <property type="entry name" value="LolA"/>
    <property type="match status" value="1"/>
</dbReference>
<dbReference type="RefSeq" id="WP_237382825.1">
    <property type="nucleotide sequence ID" value="NZ_CP071793.1"/>
</dbReference>
<dbReference type="AlphaFoldDB" id="A0A8A4TTA8"/>
<evidence type="ECO:0000256" key="2">
    <source>
        <dbReference type="SAM" id="SignalP"/>
    </source>
</evidence>
<feature type="signal peptide" evidence="2">
    <location>
        <begin position="1"/>
        <end position="22"/>
    </location>
</feature>
<feature type="chain" id="PRO_5035326992" evidence="2">
    <location>
        <begin position="23"/>
        <end position="202"/>
    </location>
</feature>
<dbReference type="SUPFAM" id="SSF89392">
    <property type="entry name" value="Prokaryotic lipoproteins and lipoprotein localization factors"/>
    <property type="match status" value="1"/>
</dbReference>
<gene>
    <name evidence="3" type="ORF">J3U87_09625</name>
</gene>
<dbReference type="KEGG" id="scor:J3U87_09625"/>
<keyword evidence="4" id="KW-1185">Reference proteome</keyword>
<dbReference type="EMBL" id="CP071793">
    <property type="protein sequence ID" value="QTD52723.1"/>
    <property type="molecule type" value="Genomic_DNA"/>
</dbReference>
<accession>A0A8A4TTA8</accession>
<dbReference type="InterPro" id="IPR004564">
    <property type="entry name" value="OM_lipoprot_carrier_LolA-like"/>
</dbReference>
<evidence type="ECO:0000313" key="3">
    <source>
        <dbReference type="EMBL" id="QTD52723.1"/>
    </source>
</evidence>
<dbReference type="Pfam" id="PF03548">
    <property type="entry name" value="LolA"/>
    <property type="match status" value="1"/>
</dbReference>